<evidence type="ECO:0000313" key="6">
    <source>
        <dbReference type="Proteomes" id="UP000603912"/>
    </source>
</evidence>
<evidence type="ECO:0000256" key="1">
    <source>
        <dbReference type="ARBA" id="ARBA00006739"/>
    </source>
</evidence>
<protein>
    <recommendedName>
        <fullName evidence="4">Glycosyltransferase 2-like domain-containing protein</fullName>
    </recommendedName>
</protein>
<feature type="domain" description="Glycosyltransferase 2-like" evidence="4">
    <location>
        <begin position="84"/>
        <end position="162"/>
    </location>
</feature>
<comment type="caution">
    <text evidence="5">The sequence shown here is derived from an EMBL/GenBank/DDBJ whole genome shotgun (WGS) entry which is preliminary data.</text>
</comment>
<accession>A0A917I6X5</accession>
<dbReference type="Pfam" id="PF00535">
    <property type="entry name" value="Glycos_transf_2"/>
    <property type="match status" value="1"/>
</dbReference>
<reference evidence="5" key="2">
    <citation type="submission" date="2020-09" db="EMBL/GenBank/DDBJ databases">
        <authorList>
            <person name="Sun Q."/>
            <person name="Zhou Y."/>
        </authorList>
    </citation>
    <scope>NUCLEOTIDE SEQUENCE</scope>
    <source>
        <strain evidence="5">CGMCC 1.12214</strain>
    </source>
</reference>
<evidence type="ECO:0000259" key="4">
    <source>
        <dbReference type="Pfam" id="PF00535"/>
    </source>
</evidence>
<sequence>MARCEIIIVGYRCEDDIVQCLHAIYALEGGDVSVRICENGGSQAYASLISALTEVFGSSDTIPSSSKSLDEGRRFAGAVPICAYLAAGNLGYAGGVNAILDVLEGDPDWEAVWVLNPDTQPRPGALKALRERAQDGAYGAVGSRIILKRSNTVQMYAGRWRRWMARGYNIGLGASADATIDPADVEANMQYISGASMYVTRSFINTVGRMDERYFLYAEEVDWFFRKGHFKLGYAHDAIVDHAHGATLGSSHDRRSRSSLSVYLDERSKLLLTRRFFPRQFPVVAVSTFLLAAQYLKAGAYKNYRVALAGWWAGLRGETGFPPSFAPKPYEMVTSHLQQK</sequence>
<dbReference type="GO" id="GO:0016757">
    <property type="term" value="F:glycosyltransferase activity"/>
    <property type="evidence" value="ECO:0007669"/>
    <property type="project" value="UniProtKB-KW"/>
</dbReference>
<dbReference type="InterPro" id="IPR029044">
    <property type="entry name" value="Nucleotide-diphossugar_trans"/>
</dbReference>
<keyword evidence="6" id="KW-1185">Reference proteome</keyword>
<organism evidence="5 6">
    <name type="scientific">Alsobacter metallidurans</name>
    <dbReference type="NCBI Taxonomy" id="340221"/>
    <lineage>
        <taxon>Bacteria</taxon>
        <taxon>Pseudomonadati</taxon>
        <taxon>Pseudomonadota</taxon>
        <taxon>Alphaproteobacteria</taxon>
        <taxon>Hyphomicrobiales</taxon>
        <taxon>Alsobacteraceae</taxon>
        <taxon>Alsobacter</taxon>
    </lineage>
</organism>
<evidence type="ECO:0000313" key="5">
    <source>
        <dbReference type="EMBL" id="GGH17193.1"/>
    </source>
</evidence>
<dbReference type="InterPro" id="IPR001173">
    <property type="entry name" value="Glyco_trans_2-like"/>
</dbReference>
<dbReference type="SUPFAM" id="SSF53448">
    <property type="entry name" value="Nucleotide-diphospho-sugar transferases"/>
    <property type="match status" value="1"/>
</dbReference>
<dbReference type="Gene3D" id="3.90.550.10">
    <property type="entry name" value="Spore Coat Polysaccharide Biosynthesis Protein SpsA, Chain A"/>
    <property type="match status" value="1"/>
</dbReference>
<keyword evidence="2" id="KW-0328">Glycosyltransferase</keyword>
<proteinExistence type="inferred from homology"/>
<dbReference type="PANTHER" id="PTHR43179">
    <property type="entry name" value="RHAMNOSYLTRANSFERASE WBBL"/>
    <property type="match status" value="1"/>
</dbReference>
<dbReference type="Proteomes" id="UP000603912">
    <property type="component" value="Unassembled WGS sequence"/>
</dbReference>
<dbReference type="RefSeq" id="WP_188517334.1">
    <property type="nucleotide sequence ID" value="NZ_BMES01000001.1"/>
</dbReference>
<comment type="similarity">
    <text evidence="1">Belongs to the glycosyltransferase 2 family.</text>
</comment>
<evidence type="ECO:0000256" key="3">
    <source>
        <dbReference type="ARBA" id="ARBA00022679"/>
    </source>
</evidence>
<gene>
    <name evidence="5" type="ORF">GCM10007036_18470</name>
</gene>
<keyword evidence="3" id="KW-0808">Transferase</keyword>
<dbReference type="EMBL" id="BMES01000001">
    <property type="protein sequence ID" value="GGH17193.1"/>
    <property type="molecule type" value="Genomic_DNA"/>
</dbReference>
<dbReference type="PANTHER" id="PTHR43179:SF12">
    <property type="entry name" value="GALACTOFURANOSYLTRANSFERASE GLFT2"/>
    <property type="match status" value="1"/>
</dbReference>
<reference evidence="5" key="1">
    <citation type="journal article" date="2014" name="Int. J. Syst. Evol. Microbiol.">
        <title>Complete genome sequence of Corynebacterium casei LMG S-19264T (=DSM 44701T), isolated from a smear-ripened cheese.</title>
        <authorList>
            <consortium name="US DOE Joint Genome Institute (JGI-PGF)"/>
            <person name="Walter F."/>
            <person name="Albersmeier A."/>
            <person name="Kalinowski J."/>
            <person name="Ruckert C."/>
        </authorList>
    </citation>
    <scope>NUCLEOTIDE SEQUENCE</scope>
    <source>
        <strain evidence="5">CGMCC 1.12214</strain>
    </source>
</reference>
<evidence type="ECO:0000256" key="2">
    <source>
        <dbReference type="ARBA" id="ARBA00022676"/>
    </source>
</evidence>
<name>A0A917I6X5_9HYPH</name>
<dbReference type="AlphaFoldDB" id="A0A917I6X5"/>